<dbReference type="SUPFAM" id="SSF53335">
    <property type="entry name" value="S-adenosyl-L-methionine-dependent methyltransferases"/>
    <property type="match status" value="1"/>
</dbReference>
<dbReference type="GO" id="GO:0032259">
    <property type="term" value="P:methylation"/>
    <property type="evidence" value="ECO:0007669"/>
    <property type="project" value="UniProtKB-KW"/>
</dbReference>
<name>A0A4Z0H2I4_9BACI</name>
<keyword evidence="1" id="KW-0489">Methyltransferase</keyword>
<evidence type="ECO:0000313" key="2">
    <source>
        <dbReference type="Proteomes" id="UP000297982"/>
    </source>
</evidence>
<dbReference type="Proteomes" id="UP000297982">
    <property type="component" value="Unassembled WGS sequence"/>
</dbReference>
<dbReference type="InterPro" id="IPR006901">
    <property type="entry name" value="TrmK"/>
</dbReference>
<dbReference type="EMBL" id="SRJC01000001">
    <property type="protein sequence ID" value="TGB04280.1"/>
    <property type="molecule type" value="Genomic_DNA"/>
</dbReference>
<gene>
    <name evidence="1" type="ORF">E4663_04560</name>
</gene>
<proteinExistence type="predicted"/>
<dbReference type="PANTHER" id="PTHR38451:SF1">
    <property type="entry name" value="TRNA (ADENINE(22)-N(1))-METHYLTRANSFERASE"/>
    <property type="match status" value="1"/>
</dbReference>
<reference evidence="1 2" key="1">
    <citation type="journal article" date="2003" name="Int. J. Syst. Evol. Microbiol.">
        <title>Halobacillus salinus sp. nov., isolated from a salt lake on the coast of the East Sea in Korea.</title>
        <authorList>
            <person name="Yoon J.H."/>
            <person name="Kang K.H."/>
            <person name="Park Y.H."/>
        </authorList>
    </citation>
    <scope>NUCLEOTIDE SEQUENCE [LARGE SCALE GENOMIC DNA]</scope>
    <source>
        <strain evidence="1 2">HSL-3</strain>
    </source>
</reference>
<dbReference type="Gene3D" id="3.40.50.150">
    <property type="entry name" value="Vaccinia Virus protein VP39"/>
    <property type="match status" value="1"/>
</dbReference>
<keyword evidence="2" id="KW-1185">Reference proteome</keyword>
<dbReference type="AlphaFoldDB" id="A0A4Z0H2I4"/>
<keyword evidence="1" id="KW-0808">Transferase</keyword>
<dbReference type="Pfam" id="PF04816">
    <property type="entry name" value="TrmK"/>
    <property type="match status" value="1"/>
</dbReference>
<accession>A0A4Z0H2I4</accession>
<dbReference type="PANTHER" id="PTHR38451">
    <property type="entry name" value="TRNA (ADENINE(22)-N(1))-METHYLTRANSFERASE"/>
    <property type="match status" value="1"/>
</dbReference>
<protein>
    <submittedName>
        <fullName evidence="1">tRNA (Adenine(22)-N(1))-methyltransferase TrmK</fullName>
    </submittedName>
</protein>
<evidence type="ECO:0000313" key="1">
    <source>
        <dbReference type="EMBL" id="TGB04280.1"/>
    </source>
</evidence>
<dbReference type="InterPro" id="IPR029063">
    <property type="entry name" value="SAM-dependent_MTases_sf"/>
</dbReference>
<dbReference type="GO" id="GO:0160105">
    <property type="term" value="F:tRNA (adenine(22)-N1)-methyltransferase activity"/>
    <property type="evidence" value="ECO:0007669"/>
    <property type="project" value="InterPro"/>
</dbReference>
<sequence length="233" mass="26437">MNVNQLSKRLQLVADYLPEGANFADIGSDHAYLPCYVCIKDKEAKAIAGEVNQGPLDSAKREVASHNLEDRIQTRLGSGLSVLTEGEVQQITIAGMGGPLIRDILDEGKDKLSSVNRIIVQPNIDARSIRKWFVEYGYELIAEEILEENGHIYEVLVAQPGDPLKPYSEDQEKEQWFGPYLLRESSSVFQKKWQEELETKKYILGELEKAQKVNQAKVDQLHKEIEWLKEVVL</sequence>
<dbReference type="RefSeq" id="WP_135326800.1">
    <property type="nucleotide sequence ID" value="NZ_SRJC01000001.1"/>
</dbReference>
<organism evidence="1 2">
    <name type="scientific">Halobacillus salinus</name>
    <dbReference type="NCBI Taxonomy" id="192814"/>
    <lineage>
        <taxon>Bacteria</taxon>
        <taxon>Bacillati</taxon>
        <taxon>Bacillota</taxon>
        <taxon>Bacilli</taxon>
        <taxon>Bacillales</taxon>
        <taxon>Bacillaceae</taxon>
        <taxon>Halobacillus</taxon>
    </lineage>
</organism>
<comment type="caution">
    <text evidence="1">The sequence shown here is derived from an EMBL/GenBank/DDBJ whole genome shotgun (WGS) entry which is preliminary data.</text>
</comment>
<dbReference type="Gene3D" id="1.10.287.1890">
    <property type="match status" value="1"/>
</dbReference>
<dbReference type="STRING" id="192814.GCA_900166575_01240"/>
<dbReference type="PIRSF" id="PIRSF018637">
    <property type="entry name" value="TrmK"/>
    <property type="match status" value="1"/>
</dbReference>